<dbReference type="InterPro" id="IPR051913">
    <property type="entry name" value="GH2_Domain-Containing"/>
</dbReference>
<reference evidence="5 6" key="1">
    <citation type="submission" date="2015-09" db="EMBL/GenBank/DDBJ databases">
        <authorList>
            <consortium name="Pathogen Informatics"/>
        </authorList>
    </citation>
    <scope>NUCLEOTIDE SEQUENCE [LARGE SCALE GENOMIC DNA]</scope>
    <source>
        <strain evidence="5 6">2789STDY5608849</strain>
    </source>
</reference>
<feature type="domain" description="Glycoside hydrolase family 2 immunoglobulin-like beta-sandwich" evidence="2">
    <location>
        <begin position="184"/>
        <end position="272"/>
    </location>
</feature>
<organism evidence="5 6">
    <name type="scientific">Fusicatenibacter saccharivorans</name>
    <dbReference type="NCBI Taxonomy" id="1150298"/>
    <lineage>
        <taxon>Bacteria</taxon>
        <taxon>Bacillati</taxon>
        <taxon>Bacillota</taxon>
        <taxon>Clostridia</taxon>
        <taxon>Lachnospirales</taxon>
        <taxon>Lachnospiraceae</taxon>
        <taxon>Fusicatenibacter</taxon>
    </lineage>
</organism>
<dbReference type="GO" id="GO:0005975">
    <property type="term" value="P:carbohydrate metabolic process"/>
    <property type="evidence" value="ECO:0007669"/>
    <property type="project" value="InterPro"/>
</dbReference>
<protein>
    <submittedName>
        <fullName evidence="5">Beta-glucuronidase</fullName>
        <ecNumber evidence="5">3.2.1.31</ecNumber>
    </submittedName>
</protein>
<sequence>MTQIPRPEHPHPQMKREHWKNLNGEWDFSFDFGCSGIDQKWQEGKTDWEKKILVPFCPESDLSGIGYKDFIPGVWYHRTITLTGEELKGDLLLHFGAVDYDARVWINGVEAGRHQGGYVSFTFNITKLVKEGENDITLFAADDVRGGKQPKGKQSHFFYSRGCDYTRTTGIWQTVWLEWVPESYIEKVQYYPNLAEATLGIKAVVKGQGTLEAKAFYEGEPCGSVSAKSEGGTVTMTLPLSRLEKWEPGHGRLYDLTLTYGEDKVESYFGMREVRLDGEKFLINDKSVFQRLVLDQGFYPDGIYTAPTEEALVKDVELSMAAGFNGARLHQKVFEPLFLYHCDKAGYLVWGEQGCWGLDYSNPAALKYFLPEWMEALERDFNHPAIIGWCPFNETWDYEGRRQDDSLLANVYKMTKLYDTTRPCIDTSGNYHVVTDIYDLHNYEQDPAKFVATYESFKQGGDLEDNHGYRQTPVKGIPTFISEYGGIKWDEEGVEKDGWGYGAGPATKEEFLNRYKGLTDALLDNPHMFAFCYTQLYDVEQELNGLYTYGRKPKFDMDVIKAINARKAAIED</sequence>
<dbReference type="Proteomes" id="UP000095706">
    <property type="component" value="Unassembled WGS sequence"/>
</dbReference>
<dbReference type="Pfam" id="PF02836">
    <property type="entry name" value="Glyco_hydro_2_C"/>
    <property type="match status" value="1"/>
</dbReference>
<feature type="domain" description="Glycosyl hydrolases family 2 sugar binding" evidence="4">
    <location>
        <begin position="20"/>
        <end position="139"/>
    </location>
</feature>
<dbReference type="SUPFAM" id="SSF49785">
    <property type="entry name" value="Galactose-binding domain-like"/>
    <property type="match status" value="1"/>
</dbReference>
<evidence type="ECO:0000313" key="5">
    <source>
        <dbReference type="EMBL" id="CUO96406.1"/>
    </source>
</evidence>
<comment type="similarity">
    <text evidence="1">Belongs to the glycosyl hydrolase 2 family.</text>
</comment>
<dbReference type="Pfam" id="PF00703">
    <property type="entry name" value="Glyco_hydro_2"/>
    <property type="match status" value="1"/>
</dbReference>
<keyword evidence="5" id="KW-0378">Hydrolase</keyword>
<dbReference type="Gene3D" id="2.60.120.260">
    <property type="entry name" value="Galactose-binding domain-like"/>
    <property type="match status" value="1"/>
</dbReference>
<dbReference type="Pfam" id="PF02837">
    <property type="entry name" value="Glyco_hydro_2_N"/>
    <property type="match status" value="1"/>
</dbReference>
<dbReference type="PANTHER" id="PTHR42732">
    <property type="entry name" value="BETA-GALACTOSIDASE"/>
    <property type="match status" value="1"/>
</dbReference>
<evidence type="ECO:0000256" key="1">
    <source>
        <dbReference type="ARBA" id="ARBA00007401"/>
    </source>
</evidence>
<name>A0A174JDV0_9FIRM</name>
<dbReference type="Gene3D" id="3.20.20.80">
    <property type="entry name" value="Glycosidases"/>
    <property type="match status" value="1"/>
</dbReference>
<dbReference type="AlphaFoldDB" id="A0A174JDV0"/>
<dbReference type="EC" id="3.2.1.31" evidence="5"/>
<proteinExistence type="inferred from homology"/>
<dbReference type="EMBL" id="CYYV01000023">
    <property type="protein sequence ID" value="CUO96406.1"/>
    <property type="molecule type" value="Genomic_DNA"/>
</dbReference>
<dbReference type="InterPro" id="IPR006102">
    <property type="entry name" value="Ig-like_GH2"/>
</dbReference>
<dbReference type="InterPro" id="IPR006104">
    <property type="entry name" value="Glyco_hydro_2_N"/>
</dbReference>
<dbReference type="GO" id="GO:0004566">
    <property type="term" value="F:beta-glucuronidase activity"/>
    <property type="evidence" value="ECO:0007669"/>
    <property type="project" value="UniProtKB-EC"/>
</dbReference>
<dbReference type="PANTHER" id="PTHR42732:SF3">
    <property type="entry name" value="HYDROLASE"/>
    <property type="match status" value="1"/>
</dbReference>
<dbReference type="SUPFAM" id="SSF51445">
    <property type="entry name" value="(Trans)glycosidases"/>
    <property type="match status" value="1"/>
</dbReference>
<dbReference type="InterPro" id="IPR008979">
    <property type="entry name" value="Galactose-bd-like_sf"/>
</dbReference>
<evidence type="ECO:0000259" key="4">
    <source>
        <dbReference type="Pfam" id="PF02837"/>
    </source>
</evidence>
<evidence type="ECO:0000259" key="3">
    <source>
        <dbReference type="Pfam" id="PF02836"/>
    </source>
</evidence>
<evidence type="ECO:0000259" key="2">
    <source>
        <dbReference type="Pfam" id="PF00703"/>
    </source>
</evidence>
<keyword evidence="5" id="KW-0326">Glycosidase</keyword>
<dbReference type="InterPro" id="IPR006103">
    <property type="entry name" value="Glyco_hydro_2_cat"/>
</dbReference>
<dbReference type="SUPFAM" id="SSF49303">
    <property type="entry name" value="beta-Galactosidase/glucuronidase domain"/>
    <property type="match status" value="1"/>
</dbReference>
<dbReference type="RefSeq" id="WP_055228667.1">
    <property type="nucleotide sequence ID" value="NZ_CAXSRP010000022.1"/>
</dbReference>
<dbReference type="InterPro" id="IPR036156">
    <property type="entry name" value="Beta-gal/glucu_dom_sf"/>
</dbReference>
<feature type="domain" description="Glycoside hydrolase family 2 catalytic" evidence="3">
    <location>
        <begin position="275"/>
        <end position="557"/>
    </location>
</feature>
<evidence type="ECO:0000313" key="6">
    <source>
        <dbReference type="Proteomes" id="UP000095706"/>
    </source>
</evidence>
<dbReference type="InterPro" id="IPR017853">
    <property type="entry name" value="GH"/>
</dbReference>
<gene>
    <name evidence="5" type="primary">uidA_4</name>
    <name evidence="5" type="ORF">ERS852406_03268</name>
</gene>
<accession>A0A174JDV0</accession>